<keyword evidence="2" id="KW-0732">Signal</keyword>
<protein>
    <recommendedName>
        <fullName evidence="5">Dockerin domain-containing protein</fullName>
    </recommendedName>
</protein>
<dbReference type="Proteomes" id="UP000741282">
    <property type="component" value="Unassembled WGS sequence"/>
</dbReference>
<dbReference type="EMBL" id="JAGQLN010000008">
    <property type="protein sequence ID" value="MCA9376828.1"/>
    <property type="molecule type" value="Genomic_DNA"/>
</dbReference>
<dbReference type="PROSITE" id="PS00018">
    <property type="entry name" value="EF_HAND_1"/>
    <property type="match status" value="2"/>
</dbReference>
<evidence type="ECO:0000256" key="1">
    <source>
        <dbReference type="SAM" id="Phobius"/>
    </source>
</evidence>
<gene>
    <name evidence="3" type="ORF">KC685_02825</name>
</gene>
<dbReference type="InterPro" id="IPR036439">
    <property type="entry name" value="Dockerin_dom_sf"/>
</dbReference>
<reference evidence="3" key="1">
    <citation type="submission" date="2020-04" db="EMBL/GenBank/DDBJ databases">
        <authorList>
            <person name="Zhang T."/>
        </authorList>
    </citation>
    <scope>NUCLEOTIDE SEQUENCE</scope>
    <source>
        <strain evidence="3">HKST-UBA17</strain>
    </source>
</reference>
<evidence type="ECO:0008006" key="5">
    <source>
        <dbReference type="Google" id="ProtNLM"/>
    </source>
</evidence>
<feature type="transmembrane region" description="Helical" evidence="1">
    <location>
        <begin position="197"/>
        <end position="218"/>
    </location>
</feature>
<comment type="caution">
    <text evidence="3">The sequence shown here is derived from an EMBL/GenBank/DDBJ whole genome shotgun (WGS) entry which is preliminary data.</text>
</comment>
<dbReference type="InterPro" id="IPR018247">
    <property type="entry name" value="EF_Hand_1_Ca_BS"/>
</dbReference>
<feature type="signal peptide" evidence="2">
    <location>
        <begin position="1"/>
        <end position="24"/>
    </location>
</feature>
<evidence type="ECO:0000256" key="2">
    <source>
        <dbReference type="SAM" id="SignalP"/>
    </source>
</evidence>
<feature type="transmembrane region" description="Helical" evidence="1">
    <location>
        <begin position="166"/>
        <end position="185"/>
    </location>
</feature>
<dbReference type="AlphaFoldDB" id="A0A955I980"/>
<dbReference type="SUPFAM" id="SSF63446">
    <property type="entry name" value="Type I dockerin domain"/>
    <property type="match status" value="1"/>
</dbReference>
<dbReference type="GO" id="GO:0000272">
    <property type="term" value="P:polysaccharide catabolic process"/>
    <property type="evidence" value="ECO:0007669"/>
    <property type="project" value="InterPro"/>
</dbReference>
<evidence type="ECO:0000313" key="4">
    <source>
        <dbReference type="Proteomes" id="UP000741282"/>
    </source>
</evidence>
<evidence type="ECO:0000313" key="3">
    <source>
        <dbReference type="EMBL" id="MCA9376828.1"/>
    </source>
</evidence>
<dbReference type="Gene3D" id="1.10.1330.10">
    <property type="entry name" value="Dockerin domain"/>
    <property type="match status" value="1"/>
</dbReference>
<keyword evidence="1" id="KW-0812">Transmembrane</keyword>
<keyword evidence="1" id="KW-0472">Membrane</keyword>
<proteinExistence type="predicted"/>
<keyword evidence="1" id="KW-1133">Transmembrane helix</keyword>
<name>A0A955I980_9BACT</name>
<organism evidence="3 4">
    <name type="scientific">Candidatus Dojkabacteria bacterium</name>
    <dbReference type="NCBI Taxonomy" id="2099670"/>
    <lineage>
        <taxon>Bacteria</taxon>
        <taxon>Candidatus Dojkabacteria</taxon>
    </lineage>
</organism>
<accession>A0A955I980</accession>
<sequence length="427" mass="46476">MRTARYLAIFVSLILFLSGSVVHAKTSGDVVLKLGDVTNNRVEVSVSWLLVQDAPGYDLTVRYSGPIEFREFRPIDESCPAEVVSSFSDQVGLFCLMNPGQNLKRISTLGDLVFDVTGDGNVTINVVGADFGDQEILIEPISFQVTNGGVDTTGYLFKNITLADTIWWLAGICLMSLFLFTYLYLTTKKSNSRAGQLVMLGLIGVAVVTGTAAVMYSYGDNFDIREKAAPASCVPDCTKKQCGTDGCGGSCGTCQTDSTCSDDGICVVNEPGGTPDPMFACEVDSDCRIASSSCCTCNEGGDEIAINSEYYQKYRDDVLKCNSRILCPQVYKCTDAEAVCTNNVCVIAGSIPPTDPPEPSPVLIGDINSDGFVNLADYAIFLADYIEWKYELKLNMRSDLNSDKRISIADYVIFVEKYLEQRNKQNT</sequence>
<reference evidence="3" key="2">
    <citation type="journal article" date="2021" name="Microbiome">
        <title>Successional dynamics and alternative stable states in a saline activated sludge microbial community over 9 years.</title>
        <authorList>
            <person name="Wang Y."/>
            <person name="Ye J."/>
            <person name="Ju F."/>
            <person name="Liu L."/>
            <person name="Boyd J.A."/>
            <person name="Deng Y."/>
            <person name="Parks D.H."/>
            <person name="Jiang X."/>
            <person name="Yin X."/>
            <person name="Woodcroft B.J."/>
            <person name="Tyson G.W."/>
            <person name="Hugenholtz P."/>
            <person name="Polz M.F."/>
            <person name="Zhang T."/>
        </authorList>
    </citation>
    <scope>NUCLEOTIDE SEQUENCE</scope>
    <source>
        <strain evidence="3">HKST-UBA17</strain>
    </source>
</reference>
<feature type="chain" id="PRO_5037192326" description="Dockerin domain-containing protein" evidence="2">
    <location>
        <begin position="25"/>
        <end position="427"/>
    </location>
</feature>